<reference evidence="2" key="1">
    <citation type="submission" date="2020-04" db="EMBL/GenBank/DDBJ databases">
        <authorList>
            <person name="Alioto T."/>
            <person name="Alioto T."/>
            <person name="Gomez Garrido J."/>
        </authorList>
    </citation>
    <scope>NUCLEOTIDE SEQUENCE</scope>
    <source>
        <strain evidence="2">A484AB</strain>
    </source>
</reference>
<feature type="region of interest" description="Disordered" evidence="1">
    <location>
        <begin position="42"/>
        <end position="65"/>
    </location>
</feature>
<dbReference type="Proteomes" id="UP001152795">
    <property type="component" value="Unassembled WGS sequence"/>
</dbReference>
<accession>A0A7D9IFY8</accession>
<sequence>MKWNRFYNKYGGKGRNIPLDLKMEQLNKLLKSMFRSLGPNVDEKKCKKRMSQKQGHGSKGKPEETVQQIINDLNEKCVFQYTPNREGHPSFPKFESNLVKNLKYRDFHKWMMDTIHKWKYLTGSK</sequence>
<proteinExistence type="predicted"/>
<dbReference type="AlphaFoldDB" id="A0A7D9IFY8"/>
<evidence type="ECO:0000256" key="1">
    <source>
        <dbReference type="SAM" id="MobiDB-lite"/>
    </source>
</evidence>
<protein>
    <submittedName>
        <fullName evidence="2">Uncharacterized protein</fullName>
    </submittedName>
</protein>
<organism evidence="2 3">
    <name type="scientific">Paramuricea clavata</name>
    <name type="common">Red gorgonian</name>
    <name type="synonym">Violescent sea-whip</name>
    <dbReference type="NCBI Taxonomy" id="317549"/>
    <lineage>
        <taxon>Eukaryota</taxon>
        <taxon>Metazoa</taxon>
        <taxon>Cnidaria</taxon>
        <taxon>Anthozoa</taxon>
        <taxon>Octocorallia</taxon>
        <taxon>Malacalcyonacea</taxon>
        <taxon>Plexauridae</taxon>
        <taxon>Paramuricea</taxon>
    </lineage>
</organism>
<keyword evidence="3" id="KW-1185">Reference proteome</keyword>
<evidence type="ECO:0000313" key="3">
    <source>
        <dbReference type="Proteomes" id="UP001152795"/>
    </source>
</evidence>
<gene>
    <name evidence="2" type="ORF">PACLA_8A028838</name>
</gene>
<feature type="compositionally biased region" description="Basic residues" evidence="1">
    <location>
        <begin position="46"/>
        <end position="59"/>
    </location>
</feature>
<dbReference type="EMBL" id="CACRXK020005589">
    <property type="protein sequence ID" value="CAB4006736.1"/>
    <property type="molecule type" value="Genomic_DNA"/>
</dbReference>
<name>A0A7D9IFY8_PARCT</name>
<dbReference type="OrthoDB" id="6007876at2759"/>
<comment type="caution">
    <text evidence="2">The sequence shown here is derived from an EMBL/GenBank/DDBJ whole genome shotgun (WGS) entry which is preliminary data.</text>
</comment>
<evidence type="ECO:0000313" key="2">
    <source>
        <dbReference type="EMBL" id="CAB4006736.1"/>
    </source>
</evidence>